<proteinExistence type="predicted"/>
<dbReference type="OrthoDB" id="778244at2759"/>
<evidence type="ECO:0000313" key="1">
    <source>
        <dbReference type="EMBL" id="KZN11359.1"/>
    </source>
</evidence>
<sequence>MDFGKIGEELFGDISEKFDSFCSEVDEAINCKLKYVENQLSAVGARIEEFWSEIVQDIVDQSPEESVDVEEVEVTKISDSQMPTAIVDKEKNNSDTCSIPEVNTMVPDDRLQRELSLEENAATGMYYNSFASYKENCIDEAKITSLGSCESISRSFIEWERSWYVDTYTDVASDQQADDPVAFSKLSEAKLSDQGVESDDLPSILSSGSCESISRSFIEWEISWYVDTNTDVASDQQADDPVAFTKLSEAKLSDQGVESDDLRSLLSSGRSDVSGTEDVLDLEDYEKVDDISHREVSTVGADDSLVPEEFVYATQSQFAKPELWEYYFLVSTSFLSSIPSLEVKYQSCYTTILFFFFA</sequence>
<dbReference type="EMBL" id="LNRQ01000001">
    <property type="protein sequence ID" value="KZN11359.1"/>
    <property type="molecule type" value="Genomic_DNA"/>
</dbReference>
<dbReference type="PANTHER" id="PTHR34659">
    <property type="entry name" value="BNAA05G11610D PROTEIN"/>
    <property type="match status" value="1"/>
</dbReference>
<comment type="caution">
    <text evidence="1">The sequence shown here is derived from an EMBL/GenBank/DDBJ whole genome shotgun (WGS) entry which is preliminary data.</text>
</comment>
<dbReference type="InterPro" id="IPR053273">
    <property type="entry name" value="CST_Regulator"/>
</dbReference>
<protein>
    <submittedName>
        <fullName evidence="1">Uncharacterized protein</fullName>
    </submittedName>
</protein>
<reference evidence="1" key="1">
    <citation type="journal article" date="2016" name="Nat. Genet.">
        <title>A high-quality carrot genome assembly provides new insights into carotenoid accumulation and asterid genome evolution.</title>
        <authorList>
            <person name="Iorizzo M."/>
            <person name="Ellison S."/>
            <person name="Senalik D."/>
            <person name="Zeng P."/>
            <person name="Satapoomin P."/>
            <person name="Huang J."/>
            <person name="Bowman M."/>
            <person name="Iovene M."/>
            <person name="Sanseverino W."/>
            <person name="Cavagnaro P."/>
            <person name="Yildiz M."/>
            <person name="Macko-Podgorni A."/>
            <person name="Moranska E."/>
            <person name="Grzebelus E."/>
            <person name="Grzebelus D."/>
            <person name="Ashrafi H."/>
            <person name="Zheng Z."/>
            <person name="Cheng S."/>
            <person name="Spooner D."/>
            <person name="Van Deynze A."/>
            <person name="Simon P."/>
        </authorList>
    </citation>
    <scope>NUCLEOTIDE SEQUENCE [LARGE SCALE GENOMIC DNA]</scope>
    <source>
        <tissue evidence="1">Leaf</tissue>
    </source>
</reference>
<dbReference type="Gramene" id="KZN11359">
    <property type="protein sequence ID" value="KZN11359"/>
    <property type="gene ID" value="DCAR_004015"/>
</dbReference>
<dbReference type="AlphaFoldDB" id="A0A166IPX0"/>
<gene>
    <name evidence="1" type="ORF">DCAR_004015</name>
</gene>
<dbReference type="PANTHER" id="PTHR34659:SF1">
    <property type="entry name" value="PROTEIN EGT2"/>
    <property type="match status" value="1"/>
</dbReference>
<name>A0A166IPX0_DAUCS</name>
<accession>A0A166IPX0</accession>
<organism evidence="1">
    <name type="scientific">Daucus carota subsp. sativus</name>
    <name type="common">Carrot</name>
    <dbReference type="NCBI Taxonomy" id="79200"/>
    <lineage>
        <taxon>Eukaryota</taxon>
        <taxon>Viridiplantae</taxon>
        <taxon>Streptophyta</taxon>
        <taxon>Embryophyta</taxon>
        <taxon>Tracheophyta</taxon>
        <taxon>Spermatophyta</taxon>
        <taxon>Magnoliopsida</taxon>
        <taxon>eudicotyledons</taxon>
        <taxon>Gunneridae</taxon>
        <taxon>Pentapetalae</taxon>
        <taxon>asterids</taxon>
        <taxon>campanulids</taxon>
        <taxon>Apiales</taxon>
        <taxon>Apiaceae</taxon>
        <taxon>Apioideae</taxon>
        <taxon>Scandiceae</taxon>
        <taxon>Daucinae</taxon>
        <taxon>Daucus</taxon>
        <taxon>Daucus sect. Daucus</taxon>
    </lineage>
</organism>